<dbReference type="VEuPathDB" id="VectorBase:GAUT048186"/>
<dbReference type="InterPro" id="IPR050989">
    <property type="entry name" value="Rap1_Ran_GAP"/>
</dbReference>
<dbReference type="Pfam" id="PF02145">
    <property type="entry name" value="Rap_GAP"/>
    <property type="match status" value="1"/>
</dbReference>
<feature type="domain" description="Rap-GAP" evidence="2">
    <location>
        <begin position="1"/>
        <end position="183"/>
    </location>
</feature>
<dbReference type="Proteomes" id="UP000078200">
    <property type="component" value="Unassembled WGS sequence"/>
</dbReference>
<evidence type="ECO:0000256" key="1">
    <source>
        <dbReference type="ARBA" id="ARBA00022468"/>
    </source>
</evidence>
<dbReference type="GO" id="GO:0005096">
    <property type="term" value="F:GTPase activator activity"/>
    <property type="evidence" value="ECO:0007669"/>
    <property type="project" value="UniProtKB-KW"/>
</dbReference>
<dbReference type="STRING" id="7395.A0A1A9VUM8"/>
<accession>A0A1A9VUM8</accession>
<dbReference type="PANTHER" id="PTHR15711">
    <property type="entry name" value="RAP GTPASE-ACTIVATING PROTEIN"/>
    <property type="match status" value="1"/>
</dbReference>
<dbReference type="SUPFAM" id="SSF111347">
    <property type="entry name" value="Rap/Ran-GAP"/>
    <property type="match status" value="1"/>
</dbReference>
<evidence type="ECO:0000313" key="4">
    <source>
        <dbReference type="Proteomes" id="UP000078200"/>
    </source>
</evidence>
<dbReference type="InterPro" id="IPR000331">
    <property type="entry name" value="Rap/Ran_GAP_dom"/>
</dbReference>
<dbReference type="AlphaFoldDB" id="A0A1A9VUM8"/>
<protein>
    <recommendedName>
        <fullName evidence="2">Rap-GAP domain-containing protein</fullName>
    </recommendedName>
</protein>
<sequence>MKPGQRCDDEMLSNGDMTGKYTVYTLYEGHEIMFHVSTLLPFSKDNRQQVERKRHIGNDIVNIIFIDESAAPAPQTFLPTMFDPTWIKSQFTHIFAVVTKAKQTYRLAIFCDENVPPFGPTLPNPPEFNVKLCLPLTHYPTQDVNMFREFLLVKLINAEKATFQTPIFSQKRERTLEMLIKDLHEDYIGDNKMRGRGDKIEP</sequence>
<name>A0A1A9VUM8_GLOAU</name>
<dbReference type="PROSITE" id="PS50085">
    <property type="entry name" value="RAPGAP"/>
    <property type="match status" value="1"/>
</dbReference>
<dbReference type="EnsemblMetazoa" id="GAUT048186-RA">
    <property type="protein sequence ID" value="GAUT048186-PA"/>
    <property type="gene ID" value="GAUT048186"/>
</dbReference>
<proteinExistence type="predicted"/>
<dbReference type="Gene3D" id="3.40.50.11210">
    <property type="entry name" value="Rap/Ran-GAP"/>
    <property type="match status" value="1"/>
</dbReference>
<dbReference type="PANTHER" id="PTHR15711:SF62">
    <property type="entry name" value="GTPASE-ACTIVATING RAP_RAN-GAP DOMAIN-LIKE PROTEIN 3"/>
    <property type="match status" value="1"/>
</dbReference>
<dbReference type="GO" id="GO:0051056">
    <property type="term" value="P:regulation of small GTPase mediated signal transduction"/>
    <property type="evidence" value="ECO:0007669"/>
    <property type="project" value="InterPro"/>
</dbReference>
<evidence type="ECO:0000313" key="3">
    <source>
        <dbReference type="EnsemblMetazoa" id="GAUT048186-PA"/>
    </source>
</evidence>
<evidence type="ECO:0000259" key="2">
    <source>
        <dbReference type="PROSITE" id="PS50085"/>
    </source>
</evidence>
<dbReference type="InterPro" id="IPR035974">
    <property type="entry name" value="Rap/Ran-GAP_sf"/>
</dbReference>
<organism evidence="3 4">
    <name type="scientific">Glossina austeni</name>
    <name type="common">Savannah tsetse fly</name>
    <dbReference type="NCBI Taxonomy" id="7395"/>
    <lineage>
        <taxon>Eukaryota</taxon>
        <taxon>Metazoa</taxon>
        <taxon>Ecdysozoa</taxon>
        <taxon>Arthropoda</taxon>
        <taxon>Hexapoda</taxon>
        <taxon>Insecta</taxon>
        <taxon>Pterygota</taxon>
        <taxon>Neoptera</taxon>
        <taxon>Endopterygota</taxon>
        <taxon>Diptera</taxon>
        <taxon>Brachycera</taxon>
        <taxon>Muscomorpha</taxon>
        <taxon>Hippoboscoidea</taxon>
        <taxon>Glossinidae</taxon>
        <taxon>Glossina</taxon>
    </lineage>
</organism>
<keyword evidence="1" id="KW-0343">GTPase activation</keyword>
<reference evidence="3" key="1">
    <citation type="submission" date="2020-05" db="UniProtKB">
        <authorList>
            <consortium name="EnsemblMetazoa"/>
        </authorList>
    </citation>
    <scope>IDENTIFICATION</scope>
    <source>
        <strain evidence="3">TTRI</strain>
    </source>
</reference>
<keyword evidence="4" id="KW-1185">Reference proteome</keyword>